<evidence type="ECO:0000259" key="6">
    <source>
        <dbReference type="Pfam" id="PF12696"/>
    </source>
</evidence>
<feature type="domain" description="TraD/TraG TraM recognition site" evidence="6">
    <location>
        <begin position="342"/>
        <end position="463"/>
    </location>
</feature>
<reference evidence="7" key="1">
    <citation type="journal article" date="2014" name="Int. J. Syst. Evol. Microbiol.">
        <title>Complete genome sequence of Corynebacterium casei LMG S-19264T (=DSM 44701T), isolated from a smear-ripened cheese.</title>
        <authorList>
            <consortium name="US DOE Joint Genome Institute (JGI-PGF)"/>
            <person name="Walter F."/>
            <person name="Albersmeier A."/>
            <person name="Kalinowski J."/>
            <person name="Ruckert C."/>
        </authorList>
    </citation>
    <scope>NUCLEOTIDE SEQUENCE</scope>
    <source>
        <strain evidence="7">CGMCC 1.15958</strain>
    </source>
</reference>
<gene>
    <name evidence="7" type="ORF">GCM10011514_30220</name>
</gene>
<reference evidence="7" key="2">
    <citation type="submission" date="2020-09" db="EMBL/GenBank/DDBJ databases">
        <authorList>
            <person name="Sun Q."/>
            <person name="Zhou Y."/>
        </authorList>
    </citation>
    <scope>NUCLEOTIDE SEQUENCE</scope>
    <source>
        <strain evidence="7">CGMCC 1.15958</strain>
    </source>
</reference>
<dbReference type="Pfam" id="PF12696">
    <property type="entry name" value="TraG-D_C"/>
    <property type="match status" value="1"/>
</dbReference>
<dbReference type="RefSeq" id="WP_188766957.1">
    <property type="nucleotide sequence ID" value="NZ_BMKK01000006.1"/>
</dbReference>
<dbReference type="InterPro" id="IPR051539">
    <property type="entry name" value="T4SS-coupling_protein"/>
</dbReference>
<organism evidence="7 8">
    <name type="scientific">Emticicia aquatilis</name>
    <dbReference type="NCBI Taxonomy" id="1537369"/>
    <lineage>
        <taxon>Bacteria</taxon>
        <taxon>Pseudomonadati</taxon>
        <taxon>Bacteroidota</taxon>
        <taxon>Cytophagia</taxon>
        <taxon>Cytophagales</taxon>
        <taxon>Leadbetterellaceae</taxon>
        <taxon>Emticicia</taxon>
    </lineage>
</organism>
<proteinExistence type="predicted"/>
<sequence length="501" mass="56989">MDLFDLDQPIIEIASATGNGKWTIRHAVEGVQIFGGIGSGKTSGSGRMLALKYLAAGFGGLVLTVKPDEKQAWQDYCRLAGREKDLLILEPNGQHCFNFLQYESSQSQEALTENIVDVLKTVIRAGQEKDSGKSDDAFWETALDMLIFNVIDLCRLAYGTLSIQKMYDIVQTIPKSNENLQVDSTQGEVKAFQKAFEAARSLVTHRIDTWVASFSPQQQSILQDGNKFEIELLEAIPEARLLKFLDQFFFDSFINLSEKTRSIIDFTFTGFLFRLLREPVYSLFCRQDSTLIPEDSLEGKIILINLPVKLYHKLGRDCQILFKYIWQRAMEKRSITPHARPIFLWADEAQNFLHEHDSDYQATARSSRIATVYISQNLPNYYACMGGQKAEYRVKSFLGTLGTKIFHANADIETNRYASELFGDAFFEDASSSVTVSKDFSQTRGKSLKLERLVRPEDFVRLKTGGHLNSYKVEGYLHKQGDPIHKRQNFTKITFNQNFSI</sequence>
<dbReference type="PANTHER" id="PTHR37937:SF1">
    <property type="entry name" value="CONJUGATIVE TRANSFER: DNA TRANSPORT"/>
    <property type="match status" value="1"/>
</dbReference>
<keyword evidence="5" id="KW-0472">Membrane</keyword>
<dbReference type="InterPro" id="IPR032689">
    <property type="entry name" value="TraG-D_C"/>
</dbReference>
<dbReference type="GO" id="GO:0005886">
    <property type="term" value="C:plasma membrane"/>
    <property type="evidence" value="ECO:0007669"/>
    <property type="project" value="UniProtKB-SubCell"/>
</dbReference>
<comment type="subcellular location">
    <subcellularLocation>
        <location evidence="1">Cell membrane</location>
        <topology evidence="1">Multi-pass membrane protein</topology>
    </subcellularLocation>
</comment>
<evidence type="ECO:0000256" key="2">
    <source>
        <dbReference type="ARBA" id="ARBA00022475"/>
    </source>
</evidence>
<keyword evidence="4" id="KW-1133">Transmembrane helix</keyword>
<dbReference type="Proteomes" id="UP000609064">
    <property type="component" value="Unassembled WGS sequence"/>
</dbReference>
<evidence type="ECO:0000313" key="8">
    <source>
        <dbReference type="Proteomes" id="UP000609064"/>
    </source>
</evidence>
<protein>
    <recommendedName>
        <fullName evidence="6">TraD/TraG TraM recognition site domain-containing protein</fullName>
    </recommendedName>
</protein>
<dbReference type="SUPFAM" id="SSF52540">
    <property type="entry name" value="P-loop containing nucleoside triphosphate hydrolases"/>
    <property type="match status" value="1"/>
</dbReference>
<evidence type="ECO:0000256" key="5">
    <source>
        <dbReference type="ARBA" id="ARBA00023136"/>
    </source>
</evidence>
<name>A0A916YVN9_9BACT</name>
<evidence type="ECO:0000313" key="7">
    <source>
        <dbReference type="EMBL" id="GGD64223.1"/>
    </source>
</evidence>
<evidence type="ECO:0000256" key="4">
    <source>
        <dbReference type="ARBA" id="ARBA00022989"/>
    </source>
</evidence>
<dbReference type="PANTHER" id="PTHR37937">
    <property type="entry name" value="CONJUGATIVE TRANSFER: DNA TRANSPORT"/>
    <property type="match status" value="1"/>
</dbReference>
<keyword evidence="3" id="KW-0812">Transmembrane</keyword>
<keyword evidence="8" id="KW-1185">Reference proteome</keyword>
<comment type="caution">
    <text evidence="7">The sequence shown here is derived from an EMBL/GenBank/DDBJ whole genome shotgun (WGS) entry which is preliminary data.</text>
</comment>
<accession>A0A916YVN9</accession>
<dbReference type="EMBL" id="BMKK01000006">
    <property type="protein sequence ID" value="GGD64223.1"/>
    <property type="molecule type" value="Genomic_DNA"/>
</dbReference>
<evidence type="ECO:0000256" key="3">
    <source>
        <dbReference type="ARBA" id="ARBA00022692"/>
    </source>
</evidence>
<evidence type="ECO:0000256" key="1">
    <source>
        <dbReference type="ARBA" id="ARBA00004651"/>
    </source>
</evidence>
<dbReference type="AlphaFoldDB" id="A0A916YVN9"/>
<keyword evidence="2" id="KW-1003">Cell membrane</keyword>
<dbReference type="Gene3D" id="3.40.50.300">
    <property type="entry name" value="P-loop containing nucleotide triphosphate hydrolases"/>
    <property type="match status" value="1"/>
</dbReference>
<dbReference type="InterPro" id="IPR027417">
    <property type="entry name" value="P-loop_NTPase"/>
</dbReference>